<name>A0A0R3CW80_9BRAD</name>
<accession>A0A0R3CW80</accession>
<reference evidence="1 2" key="1">
    <citation type="submission" date="2015-09" db="EMBL/GenBank/DDBJ databases">
        <title>Draft Genome Sequence of the Strain BR 3267 (Bradyrhizobium yuanmingense) recommended as inoculant for cowpea in Brazil.</title>
        <authorList>
            <person name="Simoes-Araujo J.L."/>
            <person name="Zilli J.E."/>
        </authorList>
    </citation>
    <scope>NUCLEOTIDE SEQUENCE [LARGE SCALE GENOMIC DNA]</scope>
    <source>
        <strain evidence="1 2">BR3267</strain>
    </source>
</reference>
<proteinExistence type="predicted"/>
<sequence>MNRHARRASVKSIRHSDLITHLIGVEVPLDDHATLHRAVLHWYSNIAARKPVCIACKVSFLDDETRVGAFLLSVPVCVPDIVATSAFCAECHETLSLAEVDAVSTRVLRQLAPGGKFLAAP</sequence>
<organism evidence="1 2">
    <name type="scientific">Bradyrhizobium yuanmingense</name>
    <dbReference type="NCBI Taxonomy" id="108015"/>
    <lineage>
        <taxon>Bacteria</taxon>
        <taxon>Pseudomonadati</taxon>
        <taxon>Pseudomonadota</taxon>
        <taxon>Alphaproteobacteria</taxon>
        <taxon>Hyphomicrobiales</taxon>
        <taxon>Nitrobacteraceae</taxon>
        <taxon>Bradyrhizobium</taxon>
    </lineage>
</organism>
<protein>
    <submittedName>
        <fullName evidence="1">Uncharacterized protein</fullName>
    </submittedName>
</protein>
<evidence type="ECO:0000313" key="2">
    <source>
        <dbReference type="Proteomes" id="UP000051380"/>
    </source>
</evidence>
<dbReference type="AlphaFoldDB" id="A0A0R3CW80"/>
<dbReference type="EMBL" id="LJYF01000004">
    <property type="protein sequence ID" value="KRQ01848.1"/>
    <property type="molecule type" value="Genomic_DNA"/>
</dbReference>
<dbReference type="Proteomes" id="UP000051380">
    <property type="component" value="Unassembled WGS sequence"/>
</dbReference>
<gene>
    <name evidence="1" type="ORF">AOQ72_10555</name>
</gene>
<evidence type="ECO:0000313" key="1">
    <source>
        <dbReference type="EMBL" id="KRQ01848.1"/>
    </source>
</evidence>
<comment type="caution">
    <text evidence="1">The sequence shown here is derived from an EMBL/GenBank/DDBJ whole genome shotgun (WGS) entry which is preliminary data.</text>
</comment>